<dbReference type="PROSITE" id="PS51217">
    <property type="entry name" value="UVRD_HELICASE_CTER"/>
    <property type="match status" value="1"/>
</dbReference>
<evidence type="ECO:0000313" key="17">
    <source>
        <dbReference type="EMBL" id="SCW48239.1"/>
    </source>
</evidence>
<evidence type="ECO:0000256" key="12">
    <source>
        <dbReference type="ARBA" id="ARBA00023125"/>
    </source>
</evidence>
<feature type="binding site" evidence="14">
    <location>
        <position position="1143"/>
    </location>
    <ligand>
        <name>[4Fe-4S] cluster</name>
        <dbReference type="ChEBI" id="CHEBI:49883"/>
    </ligand>
</feature>
<comment type="cofactor">
    <cofactor evidence="14">
        <name>Mg(2+)</name>
        <dbReference type="ChEBI" id="CHEBI:18420"/>
    </cofactor>
</comment>
<feature type="compositionally biased region" description="Basic and acidic residues" evidence="15">
    <location>
        <begin position="1199"/>
        <end position="1208"/>
    </location>
</feature>
<comment type="cofactor">
    <cofactor evidence="14">
        <name>[4Fe-4S] cluster</name>
        <dbReference type="ChEBI" id="CHEBI:49883"/>
    </cofactor>
    <text evidence="14">Binds 1 [4Fe-4S] cluster.</text>
</comment>
<comment type="miscellaneous">
    <text evidence="14">Despite having conserved helicase domains, this subunit does not have helicase activity.</text>
</comment>
<keyword evidence="11 14" id="KW-0411">Iron-sulfur</keyword>
<evidence type="ECO:0000256" key="4">
    <source>
        <dbReference type="ARBA" id="ARBA00022741"/>
    </source>
</evidence>
<dbReference type="GO" id="GO:0008409">
    <property type="term" value="F:5'-3' exonuclease activity"/>
    <property type="evidence" value="ECO:0007669"/>
    <property type="project" value="UniProtKB-UniRule"/>
</dbReference>
<dbReference type="RefSeq" id="WP_090669745.1">
    <property type="nucleotide sequence ID" value="NZ_FMTT01000009.1"/>
</dbReference>
<dbReference type="InterPro" id="IPR011604">
    <property type="entry name" value="PDDEXK-like_dom_sf"/>
</dbReference>
<evidence type="ECO:0000256" key="9">
    <source>
        <dbReference type="ARBA" id="ARBA00022840"/>
    </source>
</evidence>
<dbReference type="InterPro" id="IPR027417">
    <property type="entry name" value="P-loop_NTPase"/>
</dbReference>
<feature type="binding site" evidence="14">
    <location>
        <position position="1140"/>
    </location>
    <ligand>
        <name>[4Fe-4S] cluster</name>
        <dbReference type="ChEBI" id="CHEBI:49883"/>
    </ligand>
</feature>
<dbReference type="Proteomes" id="UP000198601">
    <property type="component" value="Unassembled WGS sequence"/>
</dbReference>
<name>A0A1G4QW62_9BACL</name>
<dbReference type="InterPro" id="IPR014140">
    <property type="entry name" value="DNA_helicase_suAddB"/>
</dbReference>
<dbReference type="AlphaFoldDB" id="A0A1G4QW62"/>
<dbReference type="InterPro" id="IPR014017">
    <property type="entry name" value="DNA_helicase_UvrD-like_C"/>
</dbReference>
<dbReference type="PANTHER" id="PTHR30591">
    <property type="entry name" value="RECBCD ENZYME SUBUNIT RECC"/>
    <property type="match status" value="1"/>
</dbReference>
<keyword evidence="18" id="KW-1185">Reference proteome</keyword>
<dbReference type="Gene3D" id="6.10.140.1030">
    <property type="match status" value="1"/>
</dbReference>
<sequence>MAFQFVLGRAGSGKTTYCLSAIKQKLLDQPNGAPLIWLVPEQATFQAEYALVSSPELGGTLRAQVLSFRRLAWRVMQEVGGASRLPIDETGKKLLLHRILHKQKDRLRRFQASAGQTGFLDKLNELFAELKRYCISPDQLEQFYSSRFASDGGNVSGTLPDKLHDLQLLYVEFEAELSKLYLDGEDYLTLLARQVGESAYLRGAELWVDGFHGFTPQELAVLEQLALYAGRVTMTLSLNRPYAGGEQPHELDLFHPTARTMKTLRERLDALEVETEASIILPSSPPARFRDTPSLGFLEAQWEERVKKPYRSEPGDNRLSAVRISAAASRRAEVEALARDVVKLVRDEGLRWRDIAVSVRNMESYGELISGTFADYGIPHFLDHKRPVVHHPLVELIRSALETVNRYWKYEAVFRAVKTGFFLPFGEARAREDGLIVDRHAMDQLENYALAFGIQGHKWMKDWTYSYRTTLEQDDTLASEADEAFLRKLNACRRLVAEPLGALQERMRRKATVLQRVEALYGLLEQLRVPERLESWSQAALAQGQAEKAREHAQVWERVVDMFDQLAELMGDETMTPETFAELVDTGLESIKLGHVPPTLDQVLVGSMDRTRSGQVKHMFVLGVSEGVMPAKMPESGVLSEAEREQLAGNGLQTAEGSRRRLLDESFLIYCAFCAPSHGLWLSYPLADEEGRSLLPSDVIRQVKRMYPSLQERLLLNDPTPDGHAGEQMEYVAHPDKALSLLMVQLKQWMGGAPMNAVWWSVYNWFARQPEHALKLSRMVQALLYANRAKELSAETSRELYGESIQTSVSRMERFVACPFSQFVSHGLRLKERRIFRLEAPDIGQLFHAALTKFAEQAEREGFDWGGLSAAECEQRAALVVDALAPKLQGEILLSSKRYSYIARKLKQVIGRAALMLGEHARRGQFRPIGLEVGFGSGQPIPPLLYDLDNGVRMELRGRIDRIDRADTEQGTLLRVIDYKSSSKSLNMTEVYYGLSLQMLTYLDVILTHAPIWLGHEAQPAGVLYFHVHNPVLNARNGLSAQEIDSELKKRFKMRGLLRADADTIRLMDRGLAEAGGHSDLLPVALKTDGSFYKTSSVASEEQWNTVRRYVKRTIREIGTSLTDGTIEIAPYRMGQATACTMCAYRSVCQFDTQLDGNAYKQLTPIGKDRIWEMMEQKAASAPRSAGAAYRPRAAAKRPTAEESRIAEPEEENVLEEPDNENGGNEQ</sequence>
<evidence type="ECO:0000256" key="7">
    <source>
        <dbReference type="ARBA" id="ARBA00022806"/>
    </source>
</evidence>
<dbReference type="SUPFAM" id="SSF52540">
    <property type="entry name" value="P-loop containing nucleoside triphosphate hydrolases"/>
    <property type="match status" value="1"/>
</dbReference>
<dbReference type="HAMAP" id="MF_01452">
    <property type="entry name" value="AddB_type1"/>
    <property type="match status" value="1"/>
</dbReference>
<keyword evidence="13 14" id="KW-0234">DNA repair</keyword>
<feature type="compositionally biased region" description="Acidic residues" evidence="15">
    <location>
        <begin position="1209"/>
        <end position="1220"/>
    </location>
</feature>
<dbReference type="GO" id="GO:0051539">
    <property type="term" value="F:4 iron, 4 sulfur cluster binding"/>
    <property type="evidence" value="ECO:0007669"/>
    <property type="project" value="UniProtKB-KW"/>
</dbReference>
<dbReference type="InterPro" id="IPR049035">
    <property type="entry name" value="ADDB_N"/>
</dbReference>
<keyword evidence="5 14" id="KW-0227">DNA damage</keyword>
<dbReference type="EMBL" id="FMTT01000009">
    <property type="protein sequence ID" value="SCW48239.1"/>
    <property type="molecule type" value="Genomic_DNA"/>
</dbReference>
<evidence type="ECO:0000256" key="1">
    <source>
        <dbReference type="ARBA" id="ARBA00022485"/>
    </source>
</evidence>
<dbReference type="Gene3D" id="3.40.50.300">
    <property type="entry name" value="P-loop containing nucleotide triphosphate hydrolases"/>
    <property type="match status" value="3"/>
</dbReference>
<keyword evidence="6 14" id="KW-0378">Hydrolase</keyword>
<evidence type="ECO:0000256" key="8">
    <source>
        <dbReference type="ARBA" id="ARBA00022839"/>
    </source>
</evidence>
<keyword evidence="3 14" id="KW-0479">Metal-binding</keyword>
<accession>A0A1G4QW62</accession>
<keyword evidence="12 14" id="KW-0238">DNA-binding</keyword>
<evidence type="ECO:0000256" key="11">
    <source>
        <dbReference type="ARBA" id="ARBA00023014"/>
    </source>
</evidence>
<organism evidence="17 18">
    <name type="scientific">Paenibacillus tianmuensis</name>
    <dbReference type="NCBI Taxonomy" id="624147"/>
    <lineage>
        <taxon>Bacteria</taxon>
        <taxon>Bacillati</taxon>
        <taxon>Bacillota</taxon>
        <taxon>Bacilli</taxon>
        <taxon>Bacillales</taxon>
        <taxon>Paenibacillaceae</taxon>
        <taxon>Paenibacillus</taxon>
    </lineage>
</organism>
<proteinExistence type="inferred from homology"/>
<dbReference type="EC" id="3.1.-.-" evidence="14"/>
<gene>
    <name evidence="14" type="primary">addB</name>
    <name evidence="17" type="ORF">SAMN04487970_100932</name>
</gene>
<feature type="region of interest" description="Disordered" evidence="15">
    <location>
        <begin position="1178"/>
        <end position="1227"/>
    </location>
</feature>
<dbReference type="GO" id="GO:0000724">
    <property type="term" value="P:double-strand break repair via homologous recombination"/>
    <property type="evidence" value="ECO:0007669"/>
    <property type="project" value="UniProtKB-UniRule"/>
</dbReference>
<comment type="function">
    <text evidence="14">The heterodimer acts as both an ATP-dependent DNA helicase and an ATP-dependent, dual-direction single-stranded exonuclease. Recognizes the chi site generating a DNA molecule suitable for the initiation of homologous recombination. The AddB subunit has 5' -&gt; 3' nuclease activity but not helicase activity.</text>
</comment>
<evidence type="ECO:0000256" key="13">
    <source>
        <dbReference type="ARBA" id="ARBA00023204"/>
    </source>
</evidence>
<protein>
    <recommendedName>
        <fullName evidence="14">ATP-dependent helicase/deoxyribonuclease subunit B</fullName>
        <ecNumber evidence="14">3.1.-.-</ecNumber>
    </recommendedName>
    <alternativeName>
        <fullName evidence="14">ATP-dependent helicase/nuclease subunit AddB</fullName>
    </alternativeName>
</protein>
<dbReference type="Pfam" id="PF21445">
    <property type="entry name" value="ADDB_N"/>
    <property type="match status" value="1"/>
</dbReference>
<dbReference type="GO" id="GO:0005524">
    <property type="term" value="F:ATP binding"/>
    <property type="evidence" value="ECO:0007669"/>
    <property type="project" value="UniProtKB-UniRule"/>
</dbReference>
<dbReference type="Pfam" id="PF12705">
    <property type="entry name" value="PDDEXK_1"/>
    <property type="match status" value="1"/>
</dbReference>
<dbReference type="GO" id="GO:0003690">
    <property type="term" value="F:double-stranded DNA binding"/>
    <property type="evidence" value="ECO:0007669"/>
    <property type="project" value="UniProtKB-UniRule"/>
</dbReference>
<evidence type="ECO:0000259" key="16">
    <source>
        <dbReference type="PROSITE" id="PS51217"/>
    </source>
</evidence>
<dbReference type="PANTHER" id="PTHR30591:SF1">
    <property type="entry name" value="RECBCD ENZYME SUBUNIT RECC"/>
    <property type="match status" value="1"/>
</dbReference>
<reference evidence="18" key="1">
    <citation type="submission" date="2016-10" db="EMBL/GenBank/DDBJ databases">
        <authorList>
            <person name="Varghese N."/>
            <person name="Submissions S."/>
        </authorList>
    </citation>
    <scope>NUCLEOTIDE SEQUENCE [LARGE SCALE GENOMIC DNA]</scope>
    <source>
        <strain evidence="18">CGMCC 1.8946</strain>
    </source>
</reference>
<evidence type="ECO:0000256" key="2">
    <source>
        <dbReference type="ARBA" id="ARBA00022722"/>
    </source>
</evidence>
<feature type="binding site" evidence="14">
    <location>
        <position position="818"/>
    </location>
    <ligand>
        <name>[4Fe-4S] cluster</name>
        <dbReference type="ChEBI" id="CHEBI:49883"/>
    </ligand>
</feature>
<keyword evidence="4 14" id="KW-0547">Nucleotide-binding</keyword>
<evidence type="ECO:0000256" key="10">
    <source>
        <dbReference type="ARBA" id="ARBA00023004"/>
    </source>
</evidence>
<dbReference type="NCBIfam" id="TIGR02773">
    <property type="entry name" value="addB_Gpos"/>
    <property type="match status" value="1"/>
</dbReference>
<evidence type="ECO:0000256" key="6">
    <source>
        <dbReference type="ARBA" id="ARBA00022801"/>
    </source>
</evidence>
<dbReference type="STRING" id="624147.SAMN04487970_100932"/>
<dbReference type="GO" id="GO:0004386">
    <property type="term" value="F:helicase activity"/>
    <property type="evidence" value="ECO:0007669"/>
    <property type="project" value="UniProtKB-KW"/>
</dbReference>
<keyword evidence="7 14" id="KW-0347">Helicase</keyword>
<dbReference type="OrthoDB" id="9758506at2"/>
<evidence type="ECO:0000256" key="3">
    <source>
        <dbReference type="ARBA" id="ARBA00022723"/>
    </source>
</evidence>
<evidence type="ECO:0000313" key="18">
    <source>
        <dbReference type="Proteomes" id="UP000198601"/>
    </source>
</evidence>
<comment type="subunit">
    <text evidence="14">Heterodimer of AddA and AddB.</text>
</comment>
<dbReference type="Gene3D" id="3.90.320.10">
    <property type="match status" value="1"/>
</dbReference>
<evidence type="ECO:0000256" key="15">
    <source>
        <dbReference type="SAM" id="MobiDB-lite"/>
    </source>
</evidence>
<keyword evidence="1 14" id="KW-0004">4Fe-4S</keyword>
<feature type="compositionally biased region" description="Low complexity" evidence="15">
    <location>
        <begin position="1179"/>
        <end position="1193"/>
    </location>
</feature>
<evidence type="ECO:0000256" key="5">
    <source>
        <dbReference type="ARBA" id="ARBA00022763"/>
    </source>
</evidence>
<feature type="binding site" evidence="14">
    <location>
        <position position="1149"/>
    </location>
    <ligand>
        <name>[4Fe-4S] cluster</name>
        <dbReference type="ChEBI" id="CHEBI:49883"/>
    </ligand>
</feature>
<comment type="similarity">
    <text evidence="14">Belongs to the helicase family. AddB/RexB type 1 subfamily.</text>
</comment>
<keyword evidence="9 14" id="KW-0067">ATP-binding</keyword>
<dbReference type="InterPro" id="IPR038726">
    <property type="entry name" value="PDDEXK_AddAB-type"/>
</dbReference>
<evidence type="ECO:0000256" key="14">
    <source>
        <dbReference type="HAMAP-Rule" id="MF_01452"/>
    </source>
</evidence>
<keyword evidence="8 14" id="KW-0269">Exonuclease</keyword>
<keyword evidence="2 14" id="KW-0540">Nuclease</keyword>
<dbReference type="GO" id="GO:0046872">
    <property type="term" value="F:metal ion binding"/>
    <property type="evidence" value="ECO:0007669"/>
    <property type="project" value="UniProtKB-KW"/>
</dbReference>
<feature type="domain" description="UvrD-like helicase C-terminal" evidence="16">
    <location>
        <begin position="289"/>
        <end position="613"/>
    </location>
</feature>
<keyword evidence="10 14" id="KW-0408">Iron</keyword>